<reference evidence="3" key="1">
    <citation type="submission" date="2021-10" db="EMBL/GenBank/DDBJ databases">
        <title>Tropical sea cucumber genome reveals ecological adaptation and Cuvierian tubules defense mechanism.</title>
        <authorList>
            <person name="Chen T."/>
        </authorList>
    </citation>
    <scope>NUCLEOTIDE SEQUENCE</scope>
    <source>
        <strain evidence="3">Nanhai2018</strain>
        <tissue evidence="3">Muscle</tissue>
    </source>
</reference>
<accession>A0A9Q0YFK0</accession>
<gene>
    <name evidence="3" type="ORF">HOLleu_40743</name>
</gene>
<comment type="caution">
    <text evidence="3">The sequence shown here is derived from an EMBL/GenBank/DDBJ whole genome shotgun (WGS) entry which is preliminary data.</text>
</comment>
<organism evidence="3 4">
    <name type="scientific">Holothuria leucospilota</name>
    <name type="common">Black long sea cucumber</name>
    <name type="synonym">Mertensiothuria leucospilota</name>
    <dbReference type="NCBI Taxonomy" id="206669"/>
    <lineage>
        <taxon>Eukaryota</taxon>
        <taxon>Metazoa</taxon>
        <taxon>Echinodermata</taxon>
        <taxon>Eleutherozoa</taxon>
        <taxon>Echinozoa</taxon>
        <taxon>Holothuroidea</taxon>
        <taxon>Aspidochirotacea</taxon>
        <taxon>Aspidochirotida</taxon>
        <taxon>Holothuriidae</taxon>
        <taxon>Holothuria</taxon>
    </lineage>
</organism>
<sequence length="87" mass="9873">MEAIFRRHGGYCFYTNIFFKALLDCMGYKTFHIGGNNPGDYQFDTHAGIIVCDLTYPGSYHLVDPALSTKLYLSTSKKNLLFINPII</sequence>
<evidence type="ECO:0000256" key="1">
    <source>
        <dbReference type="ARBA" id="ARBA00006547"/>
    </source>
</evidence>
<dbReference type="InterPro" id="IPR053710">
    <property type="entry name" value="Arylamine_NAT_domain_sf"/>
</dbReference>
<proteinExistence type="inferred from homology"/>
<dbReference type="EMBL" id="JAIZAY010000022">
    <property type="protein sequence ID" value="KAJ8020994.1"/>
    <property type="molecule type" value="Genomic_DNA"/>
</dbReference>
<dbReference type="AlphaFoldDB" id="A0A9Q0YFK0"/>
<evidence type="ECO:0000313" key="4">
    <source>
        <dbReference type="Proteomes" id="UP001152320"/>
    </source>
</evidence>
<evidence type="ECO:0000313" key="3">
    <source>
        <dbReference type="EMBL" id="KAJ8020994.1"/>
    </source>
</evidence>
<dbReference type="OrthoDB" id="10260017at2759"/>
<dbReference type="InterPro" id="IPR038765">
    <property type="entry name" value="Papain-like_cys_pep_sf"/>
</dbReference>
<dbReference type="Proteomes" id="UP001152320">
    <property type="component" value="Chromosome 22"/>
</dbReference>
<dbReference type="GO" id="GO:0004060">
    <property type="term" value="F:arylamine N-acetyltransferase activity"/>
    <property type="evidence" value="ECO:0007669"/>
    <property type="project" value="UniProtKB-EC"/>
</dbReference>
<dbReference type="SUPFAM" id="SSF54001">
    <property type="entry name" value="Cysteine proteinases"/>
    <property type="match status" value="1"/>
</dbReference>
<protein>
    <recommendedName>
        <fullName evidence="2">arylamine N-acetyltransferase</fullName>
        <ecNumber evidence="2">2.3.1.5</ecNumber>
    </recommendedName>
</protein>
<comment type="similarity">
    <text evidence="1">Belongs to the arylamine N-acetyltransferase family.</text>
</comment>
<dbReference type="EC" id="2.3.1.5" evidence="2"/>
<dbReference type="Gene3D" id="3.30.2140.20">
    <property type="match status" value="1"/>
</dbReference>
<dbReference type="InterPro" id="IPR001447">
    <property type="entry name" value="Arylamine_N-AcTrfase"/>
</dbReference>
<evidence type="ECO:0000256" key="2">
    <source>
        <dbReference type="ARBA" id="ARBA00012701"/>
    </source>
</evidence>
<keyword evidence="4" id="KW-1185">Reference proteome</keyword>
<dbReference type="Pfam" id="PF00797">
    <property type="entry name" value="Acetyltransf_2"/>
    <property type="match status" value="1"/>
</dbReference>
<name>A0A9Q0YFK0_HOLLE</name>